<accession>A0A8J9WHS9</accession>
<evidence type="ECO:0000256" key="5">
    <source>
        <dbReference type="ARBA" id="ARBA00023180"/>
    </source>
</evidence>
<keyword evidence="11" id="KW-0812">Transmembrane</keyword>
<feature type="compositionally biased region" description="Low complexity" evidence="10">
    <location>
        <begin position="229"/>
        <end position="246"/>
    </location>
</feature>
<keyword evidence="5" id="KW-0325">Glycoprotein</keyword>
<comment type="subunit">
    <text evidence="7">Interacts with LGALS1 and laminin.</text>
</comment>
<dbReference type="FunFam" id="3.10.250.10:FF:000007">
    <property type="entry name" value="Soluble scavenger receptor cysteine-rich domain-containing protein SSC5D"/>
    <property type="match status" value="1"/>
</dbReference>
<feature type="signal peptide" evidence="12">
    <location>
        <begin position="1"/>
        <end position="19"/>
    </location>
</feature>
<feature type="chain" id="PRO_5035455400" description="Soluble scavenger receptor cysteine-rich domain-containing protein SSC5D" evidence="12">
    <location>
        <begin position="20"/>
        <end position="267"/>
    </location>
</feature>
<sequence length="267" mass="28764">MVEVWTAFVLLTIVQWTRAQVASSERLTTDVTPTTLTYAAHENEVRLVGGSDDREGRVEVRMENTTDWGTVCDSGFDMDDATVACRMLGHGDAEDVRDSSSFGLGFGTIKMANLSCSRGESSLFDCSYDGPWNHSCSHDDDVGLVCKEMPSSSGGNFGFTSVIGIILGIVVGVIALVTVICTIVCVLVCQRLFKPSGSRVTSTVVHTNNMGANNGIVVQQDGAYHIQIQQPPGYPQPTQSQQQPSQIPSPPAYEEHIKPSDGQLFSP</sequence>
<evidence type="ECO:0000256" key="9">
    <source>
        <dbReference type="PROSITE-ProRule" id="PRU00196"/>
    </source>
</evidence>
<name>A0A8J9WHS9_BRALA</name>
<dbReference type="InterPro" id="IPR036772">
    <property type="entry name" value="SRCR-like_dom_sf"/>
</dbReference>
<evidence type="ECO:0000313" key="14">
    <source>
        <dbReference type="EMBL" id="CAH1240715.1"/>
    </source>
</evidence>
<dbReference type="PRINTS" id="PR00258">
    <property type="entry name" value="SPERACTRCPTR"/>
</dbReference>
<evidence type="ECO:0000256" key="8">
    <source>
        <dbReference type="ARBA" id="ARBA00069168"/>
    </source>
</evidence>
<feature type="disulfide bond" evidence="9">
    <location>
        <begin position="116"/>
        <end position="126"/>
    </location>
</feature>
<feature type="disulfide bond" evidence="9">
    <location>
        <begin position="72"/>
        <end position="136"/>
    </location>
</feature>
<dbReference type="InterPro" id="IPR001190">
    <property type="entry name" value="SRCR"/>
</dbReference>
<dbReference type="Pfam" id="PF00530">
    <property type="entry name" value="SRCR"/>
    <property type="match status" value="1"/>
</dbReference>
<dbReference type="SUPFAM" id="SSF56487">
    <property type="entry name" value="SRCR-like"/>
    <property type="match status" value="1"/>
</dbReference>
<dbReference type="SMART" id="SM00202">
    <property type="entry name" value="SR"/>
    <property type="match status" value="1"/>
</dbReference>
<feature type="transmembrane region" description="Helical" evidence="11">
    <location>
        <begin position="157"/>
        <end position="189"/>
    </location>
</feature>
<dbReference type="AlphaFoldDB" id="A0A8J9WHS9"/>
<dbReference type="OrthoDB" id="536948at2759"/>
<evidence type="ECO:0000256" key="3">
    <source>
        <dbReference type="ARBA" id="ARBA00023157"/>
    </source>
</evidence>
<organism evidence="14 15">
    <name type="scientific">Branchiostoma lanceolatum</name>
    <name type="common">Common lancelet</name>
    <name type="synonym">Amphioxus lanceolatum</name>
    <dbReference type="NCBI Taxonomy" id="7740"/>
    <lineage>
        <taxon>Eukaryota</taxon>
        <taxon>Metazoa</taxon>
        <taxon>Chordata</taxon>
        <taxon>Cephalochordata</taxon>
        <taxon>Leptocardii</taxon>
        <taxon>Amphioxiformes</taxon>
        <taxon>Branchiostomatidae</taxon>
        <taxon>Branchiostoma</taxon>
    </lineage>
</organism>
<keyword evidence="4" id="KW-0675">Receptor</keyword>
<keyword evidence="15" id="KW-1185">Reference proteome</keyword>
<comment type="function">
    <text evidence="6">Binds to extracellular matrix proteins. Binds to pathogen-associated molecular patterns (PAMPs) present on the cell walls of Gram-positive and Gram-negative bacteria and fungi, behaving as a pattern recognition receptor (PRR). Induces bacterial and fungal aggregation and subsequent inhibition of PAMP-induced cytokine release. Does not possess intrinsic bactericidal activity. May play a role in the innate defense and homeostasis of certain epithelial surfaces.</text>
</comment>
<evidence type="ECO:0000256" key="6">
    <source>
        <dbReference type="ARBA" id="ARBA00058074"/>
    </source>
</evidence>
<proteinExistence type="predicted"/>
<keyword evidence="11" id="KW-1133">Transmembrane helix</keyword>
<evidence type="ECO:0000259" key="13">
    <source>
        <dbReference type="PROSITE" id="PS50287"/>
    </source>
</evidence>
<keyword evidence="3 9" id="KW-1015">Disulfide bond</keyword>
<feature type="domain" description="SRCR" evidence="13">
    <location>
        <begin position="45"/>
        <end position="147"/>
    </location>
</feature>
<dbReference type="EMBL" id="OV696696">
    <property type="protein sequence ID" value="CAH1240715.1"/>
    <property type="molecule type" value="Genomic_DNA"/>
</dbReference>
<dbReference type="GO" id="GO:0016020">
    <property type="term" value="C:membrane"/>
    <property type="evidence" value="ECO:0007669"/>
    <property type="project" value="InterPro"/>
</dbReference>
<evidence type="ECO:0000256" key="1">
    <source>
        <dbReference type="ARBA" id="ARBA00022729"/>
    </source>
</evidence>
<keyword evidence="1 12" id="KW-0732">Signal</keyword>
<protein>
    <recommendedName>
        <fullName evidence="8">Soluble scavenger receptor cysteine-rich domain-containing protein SSC5D</fullName>
    </recommendedName>
</protein>
<evidence type="ECO:0000256" key="7">
    <source>
        <dbReference type="ARBA" id="ARBA00064153"/>
    </source>
</evidence>
<evidence type="ECO:0000313" key="15">
    <source>
        <dbReference type="Proteomes" id="UP000838412"/>
    </source>
</evidence>
<dbReference type="Gene3D" id="3.10.250.10">
    <property type="entry name" value="SRCR-like domain"/>
    <property type="match status" value="1"/>
</dbReference>
<feature type="disulfide bond" evidence="9">
    <location>
        <begin position="85"/>
        <end position="146"/>
    </location>
</feature>
<evidence type="ECO:0000256" key="10">
    <source>
        <dbReference type="SAM" id="MobiDB-lite"/>
    </source>
</evidence>
<evidence type="ECO:0000256" key="12">
    <source>
        <dbReference type="SAM" id="SignalP"/>
    </source>
</evidence>
<reference evidence="14" key="1">
    <citation type="submission" date="2022-01" db="EMBL/GenBank/DDBJ databases">
        <authorList>
            <person name="Braso-Vives M."/>
        </authorList>
    </citation>
    <scope>NUCLEOTIDE SEQUENCE</scope>
</reference>
<dbReference type="PANTHER" id="PTHR48071">
    <property type="entry name" value="SRCR DOMAIN-CONTAINING PROTEIN"/>
    <property type="match status" value="1"/>
</dbReference>
<evidence type="ECO:0000256" key="4">
    <source>
        <dbReference type="ARBA" id="ARBA00023170"/>
    </source>
</evidence>
<dbReference type="PANTHER" id="PTHR48071:SF28">
    <property type="entry name" value="SRCR DOMAIN-CONTAINING PROTEIN"/>
    <property type="match status" value="1"/>
</dbReference>
<gene>
    <name evidence="14" type="primary">PRSS12</name>
    <name evidence="14" type="ORF">BLAG_LOCUS4562</name>
</gene>
<evidence type="ECO:0000256" key="11">
    <source>
        <dbReference type="SAM" id="Phobius"/>
    </source>
</evidence>
<keyword evidence="2" id="KW-0677">Repeat</keyword>
<dbReference type="PROSITE" id="PS50287">
    <property type="entry name" value="SRCR_2"/>
    <property type="match status" value="1"/>
</dbReference>
<evidence type="ECO:0000256" key="2">
    <source>
        <dbReference type="ARBA" id="ARBA00022737"/>
    </source>
</evidence>
<keyword evidence="11" id="KW-0472">Membrane</keyword>
<feature type="region of interest" description="Disordered" evidence="10">
    <location>
        <begin position="229"/>
        <end position="267"/>
    </location>
</feature>
<dbReference type="Proteomes" id="UP000838412">
    <property type="component" value="Chromosome 11"/>
</dbReference>